<comment type="caution">
    <text evidence="2">The sequence shown here is derived from an EMBL/GenBank/DDBJ whole genome shotgun (WGS) entry which is preliminary data.</text>
</comment>
<dbReference type="AlphaFoldDB" id="A0A9D4T6A3"/>
<dbReference type="GO" id="GO:0004867">
    <property type="term" value="F:serine-type endopeptidase inhibitor activity"/>
    <property type="evidence" value="ECO:0007669"/>
    <property type="project" value="InterPro"/>
</dbReference>
<sequence>MRKTVQSGYKKKDGTRMMRRIAGYMKESGHALMFADKDGRFVFMPQGLFGDKAPAAVKNFRISDVKPPKAKQKTVALLEDLKLDWTRREVKNNKDHALTVFFSAKSHKVDCPFRAIVTERETWQATVSRYLQRQLTGLAPEDPYKIASSDRLVGLLHDSSFEEAFTKNSGSSPRPSVHTEETPRGWSSAPRPECTSLPSVSRCAHPVPAWVFSGASILDGFCQRWEPRSQCLEDGGNAFASLAECQRTCQNTTRASDRCGALRTRACRDGDRRLEYVLGLALAGNNSTERFRCTRLPPDMCVVEGRGFASLAECRDACSSGKTSVSQASFCGAGAVVRRCEWRQRRLPFFYDQDEARCLPFMQLCLAKGGFPDRDSCVQRCLLL</sequence>
<organism evidence="2 3">
    <name type="scientific">Rhipicephalus sanguineus</name>
    <name type="common">Brown dog tick</name>
    <name type="synonym">Ixodes sanguineus</name>
    <dbReference type="NCBI Taxonomy" id="34632"/>
    <lineage>
        <taxon>Eukaryota</taxon>
        <taxon>Metazoa</taxon>
        <taxon>Ecdysozoa</taxon>
        <taxon>Arthropoda</taxon>
        <taxon>Chelicerata</taxon>
        <taxon>Arachnida</taxon>
        <taxon>Acari</taxon>
        <taxon>Parasitiformes</taxon>
        <taxon>Ixodida</taxon>
        <taxon>Ixodoidea</taxon>
        <taxon>Ixodidae</taxon>
        <taxon>Rhipicephalinae</taxon>
        <taxon>Rhipicephalus</taxon>
        <taxon>Rhipicephalus</taxon>
    </lineage>
</organism>
<dbReference type="EMBL" id="JABSTV010001247">
    <property type="protein sequence ID" value="KAH7973143.1"/>
    <property type="molecule type" value="Genomic_DNA"/>
</dbReference>
<evidence type="ECO:0000256" key="1">
    <source>
        <dbReference type="SAM" id="MobiDB-lite"/>
    </source>
</evidence>
<protein>
    <submittedName>
        <fullName evidence="2">Uncharacterized protein</fullName>
    </submittedName>
</protein>
<evidence type="ECO:0000313" key="3">
    <source>
        <dbReference type="Proteomes" id="UP000821837"/>
    </source>
</evidence>
<evidence type="ECO:0000313" key="2">
    <source>
        <dbReference type="EMBL" id="KAH7973143.1"/>
    </source>
</evidence>
<keyword evidence="3" id="KW-1185">Reference proteome</keyword>
<reference evidence="2" key="2">
    <citation type="submission" date="2021-09" db="EMBL/GenBank/DDBJ databases">
        <authorList>
            <person name="Jia N."/>
            <person name="Wang J."/>
            <person name="Shi W."/>
            <person name="Du L."/>
            <person name="Sun Y."/>
            <person name="Zhan W."/>
            <person name="Jiang J."/>
            <person name="Wang Q."/>
            <person name="Zhang B."/>
            <person name="Ji P."/>
            <person name="Sakyi L.B."/>
            <person name="Cui X."/>
            <person name="Yuan T."/>
            <person name="Jiang B."/>
            <person name="Yang W."/>
            <person name="Lam T.T.-Y."/>
            <person name="Chang Q."/>
            <person name="Ding S."/>
            <person name="Wang X."/>
            <person name="Zhu J."/>
            <person name="Ruan X."/>
            <person name="Zhao L."/>
            <person name="Wei J."/>
            <person name="Que T."/>
            <person name="Du C."/>
            <person name="Cheng J."/>
            <person name="Dai P."/>
            <person name="Han X."/>
            <person name="Huang E."/>
            <person name="Gao Y."/>
            <person name="Liu J."/>
            <person name="Shao H."/>
            <person name="Ye R."/>
            <person name="Li L."/>
            <person name="Wei W."/>
            <person name="Wang X."/>
            <person name="Wang C."/>
            <person name="Huo Q."/>
            <person name="Li W."/>
            <person name="Guo W."/>
            <person name="Chen H."/>
            <person name="Chen S."/>
            <person name="Zhou L."/>
            <person name="Zhou L."/>
            <person name="Ni X."/>
            <person name="Tian J."/>
            <person name="Zhou Y."/>
            <person name="Sheng Y."/>
            <person name="Liu T."/>
            <person name="Pan Y."/>
            <person name="Xia L."/>
            <person name="Li J."/>
            <person name="Zhao F."/>
            <person name="Cao W."/>
        </authorList>
    </citation>
    <scope>NUCLEOTIDE SEQUENCE</scope>
    <source>
        <strain evidence="2">Rsan-2018</strain>
        <tissue evidence="2">Larvae</tissue>
    </source>
</reference>
<reference evidence="2" key="1">
    <citation type="journal article" date="2020" name="Cell">
        <title>Large-Scale Comparative Analyses of Tick Genomes Elucidate Their Genetic Diversity and Vector Capacities.</title>
        <authorList>
            <consortium name="Tick Genome and Microbiome Consortium (TIGMIC)"/>
            <person name="Jia N."/>
            <person name="Wang J."/>
            <person name="Shi W."/>
            <person name="Du L."/>
            <person name="Sun Y."/>
            <person name="Zhan W."/>
            <person name="Jiang J.F."/>
            <person name="Wang Q."/>
            <person name="Zhang B."/>
            <person name="Ji P."/>
            <person name="Bell-Sakyi L."/>
            <person name="Cui X.M."/>
            <person name="Yuan T.T."/>
            <person name="Jiang B.G."/>
            <person name="Yang W.F."/>
            <person name="Lam T.T."/>
            <person name="Chang Q.C."/>
            <person name="Ding S.J."/>
            <person name="Wang X.J."/>
            <person name="Zhu J.G."/>
            <person name="Ruan X.D."/>
            <person name="Zhao L."/>
            <person name="Wei J.T."/>
            <person name="Ye R.Z."/>
            <person name="Que T.C."/>
            <person name="Du C.H."/>
            <person name="Zhou Y.H."/>
            <person name="Cheng J.X."/>
            <person name="Dai P.F."/>
            <person name="Guo W.B."/>
            <person name="Han X.H."/>
            <person name="Huang E.J."/>
            <person name="Li L.F."/>
            <person name="Wei W."/>
            <person name="Gao Y.C."/>
            <person name="Liu J.Z."/>
            <person name="Shao H.Z."/>
            <person name="Wang X."/>
            <person name="Wang C.C."/>
            <person name="Yang T.C."/>
            <person name="Huo Q.B."/>
            <person name="Li W."/>
            <person name="Chen H.Y."/>
            <person name="Chen S.E."/>
            <person name="Zhou L.G."/>
            <person name="Ni X.B."/>
            <person name="Tian J.H."/>
            <person name="Sheng Y."/>
            <person name="Liu T."/>
            <person name="Pan Y.S."/>
            <person name="Xia L.Y."/>
            <person name="Li J."/>
            <person name="Zhao F."/>
            <person name="Cao W.C."/>
        </authorList>
    </citation>
    <scope>NUCLEOTIDE SEQUENCE</scope>
    <source>
        <strain evidence="2">Rsan-2018</strain>
    </source>
</reference>
<proteinExistence type="predicted"/>
<dbReference type="SUPFAM" id="SSF57362">
    <property type="entry name" value="BPTI-like"/>
    <property type="match status" value="1"/>
</dbReference>
<name>A0A9D4T6A3_RHISA</name>
<feature type="region of interest" description="Disordered" evidence="1">
    <location>
        <begin position="164"/>
        <end position="192"/>
    </location>
</feature>
<dbReference type="Proteomes" id="UP000821837">
    <property type="component" value="Chromosome 11"/>
</dbReference>
<dbReference type="VEuPathDB" id="VectorBase:RSAN_033338"/>
<dbReference type="VEuPathDB" id="VectorBase:RSAN_027073"/>
<dbReference type="InterPro" id="IPR036880">
    <property type="entry name" value="Kunitz_BPTI_sf"/>
</dbReference>
<accession>A0A9D4T6A3</accession>
<gene>
    <name evidence="2" type="ORF">HPB52_021802</name>
</gene>